<dbReference type="InterPro" id="IPR029063">
    <property type="entry name" value="SAM-dependent_MTases_sf"/>
</dbReference>
<proteinExistence type="predicted"/>
<dbReference type="GO" id="GO:0003676">
    <property type="term" value="F:nucleic acid binding"/>
    <property type="evidence" value="ECO:0007669"/>
    <property type="project" value="InterPro"/>
</dbReference>
<comment type="caution">
    <text evidence="4">The sequence shown here is derived from an EMBL/GenBank/DDBJ whole genome shotgun (WGS) entry which is preliminary data.</text>
</comment>
<dbReference type="AlphaFoldDB" id="A0A2P8HX25"/>
<feature type="region of interest" description="Disordered" evidence="3">
    <location>
        <begin position="1"/>
        <end position="24"/>
    </location>
</feature>
<dbReference type="Gene3D" id="3.40.50.150">
    <property type="entry name" value="Vaccinia Virus protein VP39"/>
    <property type="match status" value="1"/>
</dbReference>
<reference evidence="4 5" key="1">
    <citation type="submission" date="2018-03" db="EMBL/GenBank/DDBJ databases">
        <title>Genomic Encyclopedia of Type Strains, Phase III (KMG-III): the genomes of soil and plant-associated and newly described type strains.</title>
        <authorList>
            <person name="Whitman W."/>
        </authorList>
    </citation>
    <scope>NUCLEOTIDE SEQUENCE [LARGE SCALE GENOMIC DNA]</scope>
    <source>
        <strain evidence="4 5">CGMCC 1.07653</strain>
    </source>
</reference>
<accession>A0A2P8HX25</accession>
<sequence length="194" mass="21625">MRVIAGKHKGMKLQAPSGSTTRPTSDRVKEALFQKIGPYFENGICLDLYAGSGGLGIEALSRGMNCCVFVEKNKRSAKVVEENIQKAGLMENSEVMRFDAKAALTRLFDREEAFELVFLDPPYADQQLAMDLQLLQSYQLLQNGAFIVCEHDSSVTPPEEEQNMAVIYEKSYGQTAVTIYEYDEEDPGKDGHVL</sequence>
<keyword evidence="2 4" id="KW-0808">Transferase</keyword>
<dbReference type="InterPro" id="IPR002052">
    <property type="entry name" value="DNA_methylase_N6_adenine_CS"/>
</dbReference>
<evidence type="ECO:0000313" key="4">
    <source>
        <dbReference type="EMBL" id="PSL50791.1"/>
    </source>
</evidence>
<dbReference type="NCBIfam" id="TIGR00095">
    <property type="entry name" value="16S rRNA (guanine(966)-N(2))-methyltransferase RsmD"/>
    <property type="match status" value="1"/>
</dbReference>
<dbReference type="RefSeq" id="WP_106587516.1">
    <property type="nucleotide sequence ID" value="NZ_PYAV01000002.1"/>
</dbReference>
<name>A0A2P8HX25_9BACI</name>
<dbReference type="PANTHER" id="PTHR43542">
    <property type="entry name" value="METHYLTRANSFERASE"/>
    <property type="match status" value="1"/>
</dbReference>
<evidence type="ECO:0000256" key="3">
    <source>
        <dbReference type="SAM" id="MobiDB-lite"/>
    </source>
</evidence>
<dbReference type="EMBL" id="PYAV01000002">
    <property type="protein sequence ID" value="PSL50791.1"/>
    <property type="molecule type" value="Genomic_DNA"/>
</dbReference>
<evidence type="ECO:0000256" key="2">
    <source>
        <dbReference type="ARBA" id="ARBA00022679"/>
    </source>
</evidence>
<keyword evidence="5" id="KW-1185">Reference proteome</keyword>
<dbReference type="Proteomes" id="UP000242310">
    <property type="component" value="Unassembled WGS sequence"/>
</dbReference>
<keyword evidence="1 4" id="KW-0489">Methyltransferase</keyword>
<dbReference type="SUPFAM" id="SSF53335">
    <property type="entry name" value="S-adenosyl-L-methionine-dependent methyltransferases"/>
    <property type="match status" value="1"/>
</dbReference>
<dbReference type="PROSITE" id="PS00092">
    <property type="entry name" value="N6_MTASE"/>
    <property type="match status" value="1"/>
</dbReference>
<dbReference type="OrthoDB" id="9803017at2"/>
<dbReference type="InterPro" id="IPR004398">
    <property type="entry name" value="RNA_MeTrfase_RsmD"/>
</dbReference>
<dbReference type="Pfam" id="PF03602">
    <property type="entry name" value="Cons_hypoth95"/>
    <property type="match status" value="1"/>
</dbReference>
<feature type="compositionally biased region" description="Basic residues" evidence="3">
    <location>
        <begin position="1"/>
        <end position="11"/>
    </location>
</feature>
<dbReference type="CDD" id="cd02440">
    <property type="entry name" value="AdoMet_MTases"/>
    <property type="match status" value="1"/>
</dbReference>
<dbReference type="GO" id="GO:0031167">
    <property type="term" value="P:rRNA methylation"/>
    <property type="evidence" value="ECO:0007669"/>
    <property type="project" value="InterPro"/>
</dbReference>
<dbReference type="PIRSF" id="PIRSF004553">
    <property type="entry name" value="CHP00095"/>
    <property type="match status" value="1"/>
</dbReference>
<protein>
    <submittedName>
        <fullName evidence="4">16S rRNA (Guanine(966)-N(2))-methyltransferase RsmD</fullName>
    </submittedName>
</protein>
<dbReference type="PANTHER" id="PTHR43542:SF1">
    <property type="entry name" value="METHYLTRANSFERASE"/>
    <property type="match status" value="1"/>
</dbReference>
<evidence type="ECO:0000313" key="5">
    <source>
        <dbReference type="Proteomes" id="UP000242310"/>
    </source>
</evidence>
<dbReference type="GO" id="GO:0008168">
    <property type="term" value="F:methyltransferase activity"/>
    <property type="evidence" value="ECO:0007669"/>
    <property type="project" value="UniProtKB-KW"/>
</dbReference>
<organism evidence="4 5">
    <name type="scientific">Salsuginibacillus halophilus</name>
    <dbReference type="NCBI Taxonomy" id="517424"/>
    <lineage>
        <taxon>Bacteria</taxon>
        <taxon>Bacillati</taxon>
        <taxon>Bacillota</taxon>
        <taxon>Bacilli</taxon>
        <taxon>Bacillales</taxon>
        <taxon>Bacillaceae</taxon>
        <taxon>Salsuginibacillus</taxon>
    </lineage>
</organism>
<evidence type="ECO:0000256" key="1">
    <source>
        <dbReference type="ARBA" id="ARBA00022603"/>
    </source>
</evidence>
<gene>
    <name evidence="4" type="ORF">B0H94_10267</name>
</gene>